<dbReference type="RefSeq" id="WP_204703227.1">
    <property type="nucleotide sequence ID" value="NZ_JAFBDQ010000033.1"/>
</dbReference>
<reference evidence="3" key="1">
    <citation type="submission" date="2021-01" db="EMBL/GenBank/DDBJ databases">
        <title>Genomic Encyclopedia of Type Strains, Phase IV (KMG-IV): sequencing the most valuable type-strain genomes for metagenomic binning, comparative biology and taxonomic classification.</title>
        <authorList>
            <person name="Goeker M."/>
        </authorList>
    </citation>
    <scope>NUCLEOTIDE SEQUENCE</scope>
    <source>
        <strain evidence="3">DSM 23230</strain>
    </source>
</reference>
<dbReference type="SUPFAM" id="SSF49464">
    <property type="entry name" value="Carboxypeptidase regulatory domain-like"/>
    <property type="match status" value="1"/>
</dbReference>
<dbReference type="Gene3D" id="2.60.40.1120">
    <property type="entry name" value="Carboxypeptidase-like, regulatory domain"/>
    <property type="match status" value="1"/>
</dbReference>
<keyword evidence="2" id="KW-1133">Transmembrane helix</keyword>
<gene>
    <name evidence="3" type="ORF">JOC47_003059</name>
</gene>
<evidence type="ECO:0000313" key="4">
    <source>
        <dbReference type="Proteomes" id="UP000774000"/>
    </source>
</evidence>
<feature type="coiled-coil region" evidence="1">
    <location>
        <begin position="238"/>
        <end position="265"/>
    </location>
</feature>
<evidence type="ECO:0000313" key="3">
    <source>
        <dbReference type="EMBL" id="MBM7558189.1"/>
    </source>
</evidence>
<dbReference type="Gene3D" id="2.60.40.10">
    <property type="entry name" value="Immunoglobulins"/>
    <property type="match status" value="1"/>
</dbReference>
<keyword evidence="1" id="KW-0175">Coiled coil</keyword>
<name>A0A939BSB7_9FIRM</name>
<keyword evidence="4" id="KW-1185">Reference proteome</keyword>
<evidence type="ECO:0000256" key="1">
    <source>
        <dbReference type="SAM" id="Coils"/>
    </source>
</evidence>
<evidence type="ECO:0000256" key="2">
    <source>
        <dbReference type="SAM" id="Phobius"/>
    </source>
</evidence>
<protein>
    <submittedName>
        <fullName evidence="3">Protocatechuate 3,4-dioxygenase beta subunit</fullName>
    </submittedName>
</protein>
<dbReference type="EMBL" id="JAFBDQ010000033">
    <property type="protein sequence ID" value="MBM7558189.1"/>
    <property type="molecule type" value="Genomic_DNA"/>
</dbReference>
<dbReference type="SUPFAM" id="SSF49478">
    <property type="entry name" value="Cna protein B-type domain"/>
    <property type="match status" value="1"/>
</dbReference>
<comment type="caution">
    <text evidence="3">The sequence shown here is derived from an EMBL/GenBank/DDBJ whole genome shotgun (WGS) entry which is preliminary data.</text>
</comment>
<accession>A0A939BSB7</accession>
<proteinExistence type="predicted"/>
<keyword evidence="2" id="KW-0812">Transmembrane</keyword>
<feature type="transmembrane region" description="Helical" evidence="2">
    <location>
        <begin position="7"/>
        <end position="26"/>
    </location>
</feature>
<dbReference type="InterPro" id="IPR008969">
    <property type="entry name" value="CarboxyPept-like_regulatory"/>
</dbReference>
<organism evidence="3 4">
    <name type="scientific">Halanaerobacter jeridensis</name>
    <dbReference type="NCBI Taxonomy" id="706427"/>
    <lineage>
        <taxon>Bacteria</taxon>
        <taxon>Bacillati</taxon>
        <taxon>Bacillota</taxon>
        <taxon>Clostridia</taxon>
        <taxon>Halanaerobiales</taxon>
        <taxon>Halobacteroidaceae</taxon>
        <taxon>Halanaerobacter</taxon>
    </lineage>
</organism>
<keyword evidence="2" id="KW-0472">Membrane</keyword>
<dbReference type="InterPro" id="IPR013783">
    <property type="entry name" value="Ig-like_fold"/>
</dbReference>
<dbReference type="Proteomes" id="UP000774000">
    <property type="component" value="Unassembled WGS sequence"/>
</dbReference>
<dbReference type="AlphaFoldDB" id="A0A939BSB7"/>
<sequence>MLSENSYKKLIILFILVMMASSFLLIGCSNESSNKGEYSISGTIYDNNGNPVPEVTIKFNGELSLGKSANFGMAKTDENGQFSKTGLTGTVEVIPVKEGYDFSPQTVTGETELVFGNDEDYNTDDKEEKDKFDFKIRTTNISNKELGQVSIELKNNKLSYSKTKETDNNGEVIFKNLQAGLYNIKAEKSKYITVKMEIDLEEEQSKTIKLAKDEEKVTVTDNITEISNGTLTVDLVENKALKKELMNQQVSIVEAQKNVAQLIKEEAQKEKFKQVFDFDKEDIIGTSYCISYQKTLMGLPLG</sequence>